<sequence length="123" mass="14820">MASSSSSEQTIKKSNEFLNEKRMAVLHEKYRLVKDKIRLQPSYDQSDPEVQRRLREYRRFLVEIHNVITMRDSIPYSKENKKKNLAAFYAVRENEQKLIRSVAPRPKENESLFQRFLNIFKRN</sequence>
<evidence type="ECO:0000313" key="1">
    <source>
        <dbReference type="Proteomes" id="UP000095282"/>
    </source>
</evidence>
<keyword evidence="1" id="KW-1185">Reference proteome</keyword>
<dbReference type="Proteomes" id="UP000095282">
    <property type="component" value="Unplaced"/>
</dbReference>
<protein>
    <submittedName>
        <fullName evidence="2">Uncharacterized protein</fullName>
    </submittedName>
</protein>
<dbReference type="WBParaSite" id="Csp11.Scaffold471.g1653.t1">
    <property type="protein sequence ID" value="Csp11.Scaffold471.g1653.t1"/>
    <property type="gene ID" value="Csp11.Scaffold471.g1653"/>
</dbReference>
<reference evidence="2" key="1">
    <citation type="submission" date="2016-11" db="UniProtKB">
        <authorList>
            <consortium name="WormBaseParasite"/>
        </authorList>
    </citation>
    <scope>IDENTIFICATION</scope>
</reference>
<dbReference type="AlphaFoldDB" id="A0A1I7T200"/>
<proteinExistence type="predicted"/>
<evidence type="ECO:0000313" key="2">
    <source>
        <dbReference type="WBParaSite" id="Csp11.Scaffold471.g1653.t1"/>
    </source>
</evidence>
<name>A0A1I7T200_9PELO</name>
<accession>A0A1I7T200</accession>
<organism evidence="1 2">
    <name type="scientific">Caenorhabditis tropicalis</name>
    <dbReference type="NCBI Taxonomy" id="1561998"/>
    <lineage>
        <taxon>Eukaryota</taxon>
        <taxon>Metazoa</taxon>
        <taxon>Ecdysozoa</taxon>
        <taxon>Nematoda</taxon>
        <taxon>Chromadorea</taxon>
        <taxon>Rhabditida</taxon>
        <taxon>Rhabditina</taxon>
        <taxon>Rhabditomorpha</taxon>
        <taxon>Rhabditoidea</taxon>
        <taxon>Rhabditidae</taxon>
        <taxon>Peloderinae</taxon>
        <taxon>Caenorhabditis</taxon>
    </lineage>
</organism>